<proteinExistence type="predicted"/>
<gene>
    <name evidence="2" type="ORF">GUJ93_ZPchr0010g7403</name>
</gene>
<keyword evidence="3" id="KW-1185">Reference proteome</keyword>
<keyword evidence="1" id="KW-0812">Transmembrane</keyword>
<reference evidence="2" key="2">
    <citation type="submission" date="2021-02" db="EMBL/GenBank/DDBJ databases">
        <authorList>
            <person name="Kimball J.A."/>
            <person name="Haas M.W."/>
            <person name="Macchietto M."/>
            <person name="Kono T."/>
            <person name="Duquette J."/>
            <person name="Shao M."/>
        </authorList>
    </citation>
    <scope>NUCLEOTIDE SEQUENCE</scope>
    <source>
        <tissue evidence="2">Fresh leaf tissue</tissue>
    </source>
</reference>
<feature type="transmembrane region" description="Helical" evidence="1">
    <location>
        <begin position="36"/>
        <end position="61"/>
    </location>
</feature>
<dbReference type="AlphaFoldDB" id="A0A8J5VVQ9"/>
<protein>
    <submittedName>
        <fullName evidence="2">Uncharacterized protein</fullName>
    </submittedName>
</protein>
<evidence type="ECO:0000256" key="1">
    <source>
        <dbReference type="SAM" id="Phobius"/>
    </source>
</evidence>
<keyword evidence="1" id="KW-0472">Membrane</keyword>
<name>A0A8J5VVQ9_ZIZPA</name>
<evidence type="ECO:0000313" key="2">
    <source>
        <dbReference type="EMBL" id="KAG8083805.1"/>
    </source>
</evidence>
<dbReference type="Proteomes" id="UP000729402">
    <property type="component" value="Unassembled WGS sequence"/>
</dbReference>
<reference evidence="2" key="1">
    <citation type="journal article" date="2021" name="bioRxiv">
        <title>Whole Genome Assembly and Annotation of Northern Wild Rice, Zizania palustris L., Supports a Whole Genome Duplication in the Zizania Genus.</title>
        <authorList>
            <person name="Haas M."/>
            <person name="Kono T."/>
            <person name="Macchietto M."/>
            <person name="Millas R."/>
            <person name="McGilp L."/>
            <person name="Shao M."/>
            <person name="Duquette J."/>
            <person name="Hirsch C.N."/>
            <person name="Kimball J."/>
        </authorList>
    </citation>
    <scope>NUCLEOTIDE SEQUENCE</scope>
    <source>
        <tissue evidence="2">Fresh leaf tissue</tissue>
    </source>
</reference>
<evidence type="ECO:0000313" key="3">
    <source>
        <dbReference type="Proteomes" id="UP000729402"/>
    </source>
</evidence>
<comment type="caution">
    <text evidence="2">The sequence shown here is derived from an EMBL/GenBank/DDBJ whole genome shotgun (WGS) entry which is preliminary data.</text>
</comment>
<sequence>MGASGACGAATPSDDDSAWRGWGVVIWRWVDADGRVMHQICSILFFIINGFVRIVFLLHLLKKRCFTRR</sequence>
<accession>A0A8J5VVQ9</accession>
<organism evidence="2 3">
    <name type="scientific">Zizania palustris</name>
    <name type="common">Northern wild rice</name>
    <dbReference type="NCBI Taxonomy" id="103762"/>
    <lineage>
        <taxon>Eukaryota</taxon>
        <taxon>Viridiplantae</taxon>
        <taxon>Streptophyta</taxon>
        <taxon>Embryophyta</taxon>
        <taxon>Tracheophyta</taxon>
        <taxon>Spermatophyta</taxon>
        <taxon>Magnoliopsida</taxon>
        <taxon>Liliopsida</taxon>
        <taxon>Poales</taxon>
        <taxon>Poaceae</taxon>
        <taxon>BOP clade</taxon>
        <taxon>Oryzoideae</taxon>
        <taxon>Oryzeae</taxon>
        <taxon>Zizaniinae</taxon>
        <taxon>Zizania</taxon>
    </lineage>
</organism>
<dbReference type="EMBL" id="JAAALK010000082">
    <property type="protein sequence ID" value="KAG8083805.1"/>
    <property type="molecule type" value="Genomic_DNA"/>
</dbReference>
<keyword evidence="1" id="KW-1133">Transmembrane helix</keyword>